<name>A0A264VSZ9_PRORE</name>
<dbReference type="Proteomes" id="UP000834611">
    <property type="component" value="Unassembled WGS sequence"/>
</dbReference>
<keyword evidence="3" id="KW-0732">Signal</keyword>
<dbReference type="GeneID" id="92274285"/>
<keyword evidence="5" id="KW-0143">Chaperone</keyword>
<reference evidence="8" key="2">
    <citation type="submission" date="2020-05" db="EMBL/GenBank/DDBJ databases">
        <authorList>
            <person name="Delgado-Blas J."/>
        </authorList>
    </citation>
    <scope>NUCLEOTIDE SEQUENCE</scope>
    <source>
        <strain evidence="8">BB1453</strain>
    </source>
</reference>
<evidence type="ECO:0000313" key="8">
    <source>
        <dbReference type="EMBL" id="CAB5700851.1"/>
    </source>
</evidence>
<dbReference type="InterPro" id="IPR001829">
    <property type="entry name" value="Pili_assmbl_chaperone_bac"/>
</dbReference>
<dbReference type="InterPro" id="IPR050643">
    <property type="entry name" value="Periplasmic_pilus_chap"/>
</dbReference>
<dbReference type="Gene3D" id="2.60.40.10">
    <property type="entry name" value="Immunoglobulins"/>
    <property type="match status" value="2"/>
</dbReference>
<evidence type="ECO:0000256" key="2">
    <source>
        <dbReference type="ARBA" id="ARBA00007399"/>
    </source>
</evidence>
<dbReference type="SUPFAM" id="SSF49584">
    <property type="entry name" value="Periplasmic chaperone C-domain"/>
    <property type="match status" value="1"/>
</dbReference>
<dbReference type="GO" id="GO:0030288">
    <property type="term" value="C:outer membrane-bounded periplasmic space"/>
    <property type="evidence" value="ECO:0007669"/>
    <property type="project" value="InterPro"/>
</dbReference>
<dbReference type="InterPro" id="IPR013783">
    <property type="entry name" value="Ig-like_fold"/>
</dbReference>
<evidence type="ECO:0000259" key="6">
    <source>
        <dbReference type="Pfam" id="PF00345"/>
    </source>
</evidence>
<accession>A0A264VSZ9</accession>
<evidence type="ECO:0000256" key="3">
    <source>
        <dbReference type="ARBA" id="ARBA00022729"/>
    </source>
</evidence>
<comment type="similarity">
    <text evidence="2">Belongs to the periplasmic pilus chaperone family.</text>
</comment>
<protein>
    <submittedName>
        <fullName evidence="8">Chaperone protein fimC</fullName>
    </submittedName>
    <submittedName>
        <fullName evidence="9">Pili assembly chaperone</fullName>
    </submittedName>
</protein>
<dbReference type="PANTHER" id="PTHR30251:SF10">
    <property type="entry name" value="FIMBRIAL CHAPERONE YEHC-RELATED"/>
    <property type="match status" value="1"/>
</dbReference>
<dbReference type="InterPro" id="IPR016147">
    <property type="entry name" value="Pili_assmbl_chaperone_N"/>
</dbReference>
<evidence type="ECO:0000313" key="10">
    <source>
        <dbReference type="Proteomes" id="UP000216001"/>
    </source>
</evidence>
<feature type="domain" description="Pili assembly chaperone C-terminal" evidence="7">
    <location>
        <begin position="167"/>
        <end position="227"/>
    </location>
</feature>
<comment type="subcellular location">
    <subcellularLocation>
        <location evidence="1">Periplasm</location>
    </subcellularLocation>
</comment>
<evidence type="ECO:0000256" key="4">
    <source>
        <dbReference type="ARBA" id="ARBA00022764"/>
    </source>
</evidence>
<comment type="caution">
    <text evidence="9">The sequence shown here is derived from an EMBL/GenBank/DDBJ whole genome shotgun (WGS) entry which is preliminary data.</text>
</comment>
<dbReference type="EMBL" id="NOWC01000012">
    <property type="protein sequence ID" value="OZS74423.1"/>
    <property type="molecule type" value="Genomic_DNA"/>
</dbReference>
<dbReference type="PRINTS" id="PR00969">
    <property type="entry name" value="CHAPERONPILI"/>
</dbReference>
<evidence type="ECO:0000256" key="5">
    <source>
        <dbReference type="ARBA" id="ARBA00023186"/>
    </source>
</evidence>
<dbReference type="EMBL" id="CAHPSF010000006">
    <property type="protein sequence ID" value="CAB5700851.1"/>
    <property type="molecule type" value="Genomic_DNA"/>
</dbReference>
<evidence type="ECO:0000259" key="7">
    <source>
        <dbReference type="Pfam" id="PF02753"/>
    </source>
</evidence>
<dbReference type="SUPFAM" id="SSF49354">
    <property type="entry name" value="PapD-like"/>
    <property type="match status" value="1"/>
</dbReference>
<dbReference type="Pfam" id="PF02753">
    <property type="entry name" value="PapD_C"/>
    <property type="match status" value="1"/>
</dbReference>
<feature type="domain" description="Pili assembly chaperone N-terminal" evidence="6">
    <location>
        <begin position="24"/>
        <end position="145"/>
    </location>
</feature>
<dbReference type="Pfam" id="PF00345">
    <property type="entry name" value="PapD_N"/>
    <property type="match status" value="1"/>
</dbReference>
<dbReference type="PANTHER" id="PTHR30251">
    <property type="entry name" value="PILUS ASSEMBLY CHAPERONE"/>
    <property type="match status" value="1"/>
</dbReference>
<organism evidence="9 10">
    <name type="scientific">Providencia rettgeri</name>
    <dbReference type="NCBI Taxonomy" id="587"/>
    <lineage>
        <taxon>Bacteria</taxon>
        <taxon>Pseudomonadati</taxon>
        <taxon>Pseudomonadota</taxon>
        <taxon>Gammaproteobacteria</taxon>
        <taxon>Enterobacterales</taxon>
        <taxon>Morganellaceae</taxon>
        <taxon>Providencia</taxon>
    </lineage>
</organism>
<dbReference type="GO" id="GO:0071555">
    <property type="term" value="P:cell wall organization"/>
    <property type="evidence" value="ECO:0007669"/>
    <property type="project" value="InterPro"/>
</dbReference>
<dbReference type="InterPro" id="IPR036316">
    <property type="entry name" value="Pili_assmbl_chap_C_dom_sf"/>
</dbReference>
<dbReference type="RefSeq" id="WP_004264931.1">
    <property type="nucleotide sequence ID" value="NZ_ABDWLN020000014.1"/>
</dbReference>
<dbReference type="InterPro" id="IPR016148">
    <property type="entry name" value="Pili_assmbl_chaperone_C"/>
</dbReference>
<dbReference type="InterPro" id="IPR008962">
    <property type="entry name" value="PapD-like_sf"/>
</dbReference>
<gene>
    <name evidence="8" type="primary">fimC_3</name>
    <name evidence="9" type="ORF">CHI95_11610</name>
    <name evidence="8" type="ORF">GHA_02643</name>
</gene>
<dbReference type="AlphaFoldDB" id="A0A264VSZ9"/>
<proteinExistence type="inferred from homology"/>
<reference evidence="9 10" key="1">
    <citation type="submission" date="2017-07" db="EMBL/GenBank/DDBJ databases">
        <title>blaIMP-27 on transferable plasmids in Proteus mirabilis and Providencia rettgeri.</title>
        <authorList>
            <person name="Potter R."/>
        </authorList>
    </citation>
    <scope>NUCLEOTIDE SEQUENCE [LARGE SCALE GENOMIC DNA]</scope>
    <source>
        <strain evidence="9 10">PR1</strain>
    </source>
</reference>
<keyword evidence="4" id="KW-0574">Periplasm</keyword>
<evidence type="ECO:0000313" key="9">
    <source>
        <dbReference type="EMBL" id="OZS74423.1"/>
    </source>
</evidence>
<sequence length="234" mass="26322">MVEFIKITGFATLLFFSFQTSASLVLQGTRIIFPSDKKSVRIQLTNYSEQATLTQSWVDEGNPDSTPETTNAPFIVTPPVTKIAANDGVQLQIRFIGDKLPTNKESVFYLNVLDIAPKPKQINSANMLQFAIQTRIKVFYRPTNLTEKPNNVIKNIQFHLAKDGIVVNNPTPYFLNIANIYLANNKSRSIAKSSMVEPFSSQTYFSTADINHGENITMIYIDDTGKQIQYQTKL</sequence>
<evidence type="ECO:0000256" key="1">
    <source>
        <dbReference type="ARBA" id="ARBA00004418"/>
    </source>
</evidence>
<dbReference type="Proteomes" id="UP000216001">
    <property type="component" value="Unassembled WGS sequence"/>
</dbReference>